<feature type="region of interest" description="Disordered" evidence="1">
    <location>
        <begin position="709"/>
        <end position="735"/>
    </location>
</feature>
<dbReference type="InterPro" id="IPR058925">
    <property type="entry name" value="zf-C2H2_AcuF"/>
</dbReference>
<dbReference type="SMART" id="SM00355">
    <property type="entry name" value="ZnF_C2H2"/>
    <property type="match status" value="4"/>
</dbReference>
<dbReference type="PANTHER" id="PTHR35391:SF5">
    <property type="entry name" value="DUF6590 DOMAIN-CONTAINING PROTEIN"/>
    <property type="match status" value="1"/>
</dbReference>
<organism evidence="3 4">
    <name type="scientific">Choiromyces venosus 120613-1</name>
    <dbReference type="NCBI Taxonomy" id="1336337"/>
    <lineage>
        <taxon>Eukaryota</taxon>
        <taxon>Fungi</taxon>
        <taxon>Dikarya</taxon>
        <taxon>Ascomycota</taxon>
        <taxon>Pezizomycotina</taxon>
        <taxon>Pezizomycetes</taxon>
        <taxon>Pezizales</taxon>
        <taxon>Tuberaceae</taxon>
        <taxon>Choiromyces</taxon>
    </lineage>
</organism>
<feature type="region of interest" description="Disordered" evidence="1">
    <location>
        <begin position="848"/>
        <end position="869"/>
    </location>
</feature>
<protein>
    <recommendedName>
        <fullName evidence="2">C2H2-type domain-containing protein</fullName>
    </recommendedName>
</protein>
<dbReference type="EMBL" id="ML120358">
    <property type="protein sequence ID" value="RPB04456.1"/>
    <property type="molecule type" value="Genomic_DNA"/>
</dbReference>
<accession>A0A3N4K1H6</accession>
<feature type="compositionally biased region" description="Basic and acidic residues" evidence="1">
    <location>
        <begin position="723"/>
        <end position="735"/>
    </location>
</feature>
<evidence type="ECO:0000313" key="4">
    <source>
        <dbReference type="Proteomes" id="UP000276215"/>
    </source>
</evidence>
<dbReference type="Proteomes" id="UP000276215">
    <property type="component" value="Unassembled WGS sequence"/>
</dbReference>
<dbReference type="PROSITE" id="PS00028">
    <property type="entry name" value="ZINC_FINGER_C2H2_1"/>
    <property type="match status" value="1"/>
</dbReference>
<feature type="compositionally biased region" description="Polar residues" evidence="1">
    <location>
        <begin position="954"/>
        <end position="965"/>
    </location>
</feature>
<dbReference type="InterPro" id="IPR013087">
    <property type="entry name" value="Znf_C2H2_type"/>
</dbReference>
<evidence type="ECO:0000259" key="2">
    <source>
        <dbReference type="PROSITE" id="PS00028"/>
    </source>
</evidence>
<feature type="region of interest" description="Disordered" evidence="1">
    <location>
        <begin position="909"/>
        <end position="965"/>
    </location>
</feature>
<reference evidence="3 4" key="1">
    <citation type="journal article" date="2018" name="Nat. Ecol. Evol.">
        <title>Pezizomycetes genomes reveal the molecular basis of ectomycorrhizal truffle lifestyle.</title>
        <authorList>
            <person name="Murat C."/>
            <person name="Payen T."/>
            <person name="Noel B."/>
            <person name="Kuo A."/>
            <person name="Morin E."/>
            <person name="Chen J."/>
            <person name="Kohler A."/>
            <person name="Krizsan K."/>
            <person name="Balestrini R."/>
            <person name="Da Silva C."/>
            <person name="Montanini B."/>
            <person name="Hainaut M."/>
            <person name="Levati E."/>
            <person name="Barry K.W."/>
            <person name="Belfiori B."/>
            <person name="Cichocki N."/>
            <person name="Clum A."/>
            <person name="Dockter R.B."/>
            <person name="Fauchery L."/>
            <person name="Guy J."/>
            <person name="Iotti M."/>
            <person name="Le Tacon F."/>
            <person name="Lindquist E.A."/>
            <person name="Lipzen A."/>
            <person name="Malagnac F."/>
            <person name="Mello A."/>
            <person name="Molinier V."/>
            <person name="Miyauchi S."/>
            <person name="Poulain J."/>
            <person name="Riccioni C."/>
            <person name="Rubini A."/>
            <person name="Sitrit Y."/>
            <person name="Splivallo R."/>
            <person name="Traeger S."/>
            <person name="Wang M."/>
            <person name="Zifcakova L."/>
            <person name="Wipf D."/>
            <person name="Zambonelli A."/>
            <person name="Paolocci F."/>
            <person name="Nowrousian M."/>
            <person name="Ottonello S."/>
            <person name="Baldrian P."/>
            <person name="Spatafora J.W."/>
            <person name="Henrissat B."/>
            <person name="Nagy L.G."/>
            <person name="Aury J.M."/>
            <person name="Wincker P."/>
            <person name="Grigoriev I.V."/>
            <person name="Bonfante P."/>
            <person name="Martin F.M."/>
        </authorList>
    </citation>
    <scope>NUCLEOTIDE SEQUENCE [LARGE SCALE GENOMIC DNA]</scope>
    <source>
        <strain evidence="3 4">120613-1</strain>
    </source>
</reference>
<proteinExistence type="predicted"/>
<keyword evidence="4" id="KW-1185">Reference proteome</keyword>
<dbReference type="PANTHER" id="PTHR35391">
    <property type="entry name" value="C2H2-TYPE DOMAIN-CONTAINING PROTEIN-RELATED"/>
    <property type="match status" value="1"/>
</dbReference>
<gene>
    <name evidence="3" type="ORF">L873DRAFT_1355138</name>
</gene>
<feature type="region of interest" description="Disordered" evidence="1">
    <location>
        <begin position="757"/>
        <end position="781"/>
    </location>
</feature>
<sequence length="1053" mass="117831">MDQGLKAADTVADLSQKDNKVTLLASEGHIIRNLYNFCQCTIGAIFSRFDDKHIMTREWRELKGRLNTWEDGFSVMEGELDQLFVKTRNKYLRESTCIILCSLARSLSMYMNSIDAQWSPKEILTDMTEIVITLMPMTKGFLEVLYDNPDSEDCEVEDLMEDINDSIESLYDLVPSTERLFLLHHNQPQEMLSPCLSSGKSVTPEREPVVGVGIYRVKIHNKFPDISDDLAMCLAEVNWERWTRVRNMKPQVPGAPINTPSMTKPEPSTIWIDSGLGLSVQTGDVPMSGHGGISDTRSEVSTISWGTTHQTTSGKARIPRPPVEKLSSEITFDCPICYKHLKGITSEGKWKEHVLKDLQPYSCLFSNCPERNVTFDSKHLWVDHEFLHHRPQKVTMFICRKPCKQKFTERCNMLRHIIDDHLHGAVSESDVEELVDLSKIKVVLERIRCPFCLDQIEETKASIKSHIGTHLDEIALKVLPLDMDESSDISGGSVDADIFDDEGDTRSGILNLNPSTTIYEGPVQCLVAGCKHSTTVFLSELEYRRHALSHQNDKITCPFPHLDPALQTAFPDFGSFMTHLKGKNFHELDKAESLSSCEFCYNGSHFSPQGLYNHLTDCDFSYISQELRTPKYIDRLDQSSNTTAGLLLPQLYARVEEDKGNTSVTVDIIESWRGSSYIGDEGPHLPEEVPWAETKELREKKTISPLKEVRQDRELLESDVGSPEERTKEEQAPIEERQVHQSFQPAFAPIFRNVKNKEKDSSYTPHKSPRLSPHSQSDDFLELSDINNSSTLAHALDVPVLDAESIYHPTCDNLLDRQLVPGLPCSNKGITPPPKEVRQSVEPIIKPVEGPRRCHPQRNSGDFRVSNSPVTVHNSGDLFSAVDNRHDNSQDFRINNLVGTVYNSDGLFGAVENPRRGPPQSSSGDFRVSDGPGIVYSSGGRFGAVENPRRGPPQRNSGDFRVSNSPVTVHNSGGLFGAVENPRRGPPQSSSSDFWVSNISVTVHNTGGLLSSTISSDLGEAYANGLDHTDSCHRLSQKSDNMNLCFCPAEPIP</sequence>
<dbReference type="AlphaFoldDB" id="A0A3N4K1H6"/>
<evidence type="ECO:0000313" key="3">
    <source>
        <dbReference type="EMBL" id="RPB04456.1"/>
    </source>
</evidence>
<name>A0A3N4K1H6_9PEZI</name>
<evidence type="ECO:0000256" key="1">
    <source>
        <dbReference type="SAM" id="MobiDB-lite"/>
    </source>
</evidence>
<dbReference type="OrthoDB" id="6133115at2759"/>
<dbReference type="Pfam" id="PF26082">
    <property type="entry name" value="zf-C2H2_AcuF"/>
    <property type="match status" value="1"/>
</dbReference>
<dbReference type="STRING" id="1336337.A0A3N4K1H6"/>
<feature type="compositionally biased region" description="Polar residues" evidence="1">
    <location>
        <begin position="857"/>
        <end position="869"/>
    </location>
</feature>
<feature type="domain" description="C2H2-type" evidence="2">
    <location>
        <begin position="399"/>
        <end position="421"/>
    </location>
</feature>